<accession>A0A0N4VKC1</accession>
<evidence type="ECO:0000313" key="2">
    <source>
        <dbReference type="Proteomes" id="UP000274131"/>
    </source>
</evidence>
<proteinExistence type="predicted"/>
<reference evidence="3" key="1">
    <citation type="submission" date="2017-02" db="UniProtKB">
        <authorList>
            <consortium name="WormBaseParasite"/>
        </authorList>
    </citation>
    <scope>IDENTIFICATION</scope>
</reference>
<dbReference type="WBParaSite" id="EVEC_0001130901-mRNA-1">
    <property type="protein sequence ID" value="EVEC_0001130901-mRNA-1"/>
    <property type="gene ID" value="EVEC_0001130901"/>
</dbReference>
<evidence type="ECO:0000313" key="3">
    <source>
        <dbReference type="WBParaSite" id="EVEC_0001130901-mRNA-1"/>
    </source>
</evidence>
<reference evidence="1 2" key="2">
    <citation type="submission" date="2018-10" db="EMBL/GenBank/DDBJ databases">
        <authorList>
            <consortium name="Pathogen Informatics"/>
        </authorList>
    </citation>
    <scope>NUCLEOTIDE SEQUENCE [LARGE SCALE GENOMIC DNA]</scope>
</reference>
<gene>
    <name evidence="1" type="ORF">EVEC_LOCUS10617</name>
</gene>
<organism evidence="3">
    <name type="scientific">Enterobius vermicularis</name>
    <name type="common">Human pinworm</name>
    <dbReference type="NCBI Taxonomy" id="51028"/>
    <lineage>
        <taxon>Eukaryota</taxon>
        <taxon>Metazoa</taxon>
        <taxon>Ecdysozoa</taxon>
        <taxon>Nematoda</taxon>
        <taxon>Chromadorea</taxon>
        <taxon>Rhabditida</taxon>
        <taxon>Spirurina</taxon>
        <taxon>Oxyuridomorpha</taxon>
        <taxon>Oxyuroidea</taxon>
        <taxon>Oxyuridae</taxon>
        <taxon>Enterobius</taxon>
    </lineage>
</organism>
<dbReference type="EMBL" id="UXUI01011003">
    <property type="protein sequence ID" value="VDD95866.1"/>
    <property type="molecule type" value="Genomic_DNA"/>
</dbReference>
<dbReference type="AlphaFoldDB" id="A0A0N4VKC1"/>
<dbReference type="Proteomes" id="UP000274131">
    <property type="component" value="Unassembled WGS sequence"/>
</dbReference>
<dbReference type="PANTHER" id="PTHR45908">
    <property type="entry name" value="PROTEIN CBG11750-RELATED"/>
    <property type="match status" value="1"/>
</dbReference>
<protein>
    <submittedName>
        <fullName evidence="1 3">Uncharacterized protein</fullName>
    </submittedName>
</protein>
<name>A0A0N4VKC1_ENTVE</name>
<evidence type="ECO:0000313" key="1">
    <source>
        <dbReference type="EMBL" id="VDD95866.1"/>
    </source>
</evidence>
<keyword evidence="2" id="KW-1185">Reference proteome</keyword>
<sequence>MSAGSEYHLCLSPEDDACSDSNPVDYSIDDHQHYFNVKVSEYGKAGCTPEIP</sequence>